<sequence length="249" mass="26902">MWQKIYLLTGANRGIGLGLLKILISREHTLVIAGVRDPDSASAKALLDLPTAGSCTKVILSKIEVSSQESIKAAVKKLTEEDGIERIDVLISNAGIANYYGPAAITPLKEVREHFEVNAVGTLSLFQETWPLLEKSERPVFMALSTGVGSIGDMESMPLKSTAYGASKAALNYMMRKIHLEYPNLIAFPISPGWVQTEMGNHGAKSHGMETAPTTLDECVAGVIGKLDGATREETSGNFISYDDTKFGW</sequence>
<accession>S3DIZ3</accession>
<keyword evidence="6" id="KW-1185">Reference proteome</keyword>
<dbReference type="InterPro" id="IPR036291">
    <property type="entry name" value="NAD(P)-bd_dom_sf"/>
</dbReference>
<evidence type="ECO:0000256" key="3">
    <source>
        <dbReference type="ARBA" id="ARBA00023002"/>
    </source>
</evidence>
<protein>
    <submittedName>
        <fullName evidence="5">NAD(P)-binding Rossmann-fold containing protein</fullName>
    </submittedName>
</protein>
<keyword evidence="3" id="KW-0560">Oxidoreductase</keyword>
<proteinExistence type="inferred from homology"/>
<dbReference type="GO" id="GO:0016491">
    <property type="term" value="F:oxidoreductase activity"/>
    <property type="evidence" value="ECO:0007669"/>
    <property type="project" value="UniProtKB-KW"/>
</dbReference>
<dbReference type="GO" id="GO:0005737">
    <property type="term" value="C:cytoplasm"/>
    <property type="evidence" value="ECO:0007669"/>
    <property type="project" value="TreeGrafter"/>
</dbReference>
<dbReference type="SUPFAM" id="SSF51735">
    <property type="entry name" value="NAD(P)-binding Rossmann-fold domains"/>
    <property type="match status" value="1"/>
</dbReference>
<dbReference type="PANTHER" id="PTHR43544">
    <property type="entry name" value="SHORT-CHAIN DEHYDROGENASE/REDUCTASE"/>
    <property type="match status" value="1"/>
</dbReference>
<evidence type="ECO:0000313" key="5">
    <source>
        <dbReference type="EMBL" id="EPE32006.1"/>
    </source>
</evidence>
<organism evidence="5 6">
    <name type="scientific">Glarea lozoyensis (strain ATCC 20868 / MF5171)</name>
    <dbReference type="NCBI Taxonomy" id="1116229"/>
    <lineage>
        <taxon>Eukaryota</taxon>
        <taxon>Fungi</taxon>
        <taxon>Dikarya</taxon>
        <taxon>Ascomycota</taxon>
        <taxon>Pezizomycotina</taxon>
        <taxon>Leotiomycetes</taxon>
        <taxon>Helotiales</taxon>
        <taxon>Helotiaceae</taxon>
        <taxon>Glarea</taxon>
    </lineage>
</organism>
<dbReference type="CDD" id="cd05325">
    <property type="entry name" value="carb_red_sniffer_like_SDR_c"/>
    <property type="match status" value="1"/>
</dbReference>
<dbReference type="PRINTS" id="PR00080">
    <property type="entry name" value="SDRFAMILY"/>
</dbReference>
<reference evidence="5 6" key="1">
    <citation type="journal article" date="2013" name="BMC Genomics">
        <title>Genomics-driven discovery of the pneumocandin biosynthetic gene cluster in the fungus Glarea lozoyensis.</title>
        <authorList>
            <person name="Chen L."/>
            <person name="Yue Q."/>
            <person name="Zhang X."/>
            <person name="Xiang M."/>
            <person name="Wang C."/>
            <person name="Li S."/>
            <person name="Che Y."/>
            <person name="Ortiz-Lopez F.J."/>
            <person name="Bills G.F."/>
            <person name="Liu X."/>
            <person name="An Z."/>
        </authorList>
    </citation>
    <scope>NUCLEOTIDE SEQUENCE [LARGE SCALE GENOMIC DNA]</scope>
    <source>
        <strain evidence="6">ATCC 20868 / MF5171</strain>
    </source>
</reference>
<dbReference type="EMBL" id="KE145360">
    <property type="protein sequence ID" value="EPE32006.1"/>
    <property type="molecule type" value="Genomic_DNA"/>
</dbReference>
<dbReference type="PRINTS" id="PR00081">
    <property type="entry name" value="GDHRDH"/>
</dbReference>
<dbReference type="eggNOG" id="KOG1611">
    <property type="taxonomic scope" value="Eukaryota"/>
</dbReference>
<dbReference type="OrthoDB" id="9876299at2759"/>
<evidence type="ECO:0000256" key="2">
    <source>
        <dbReference type="ARBA" id="ARBA00022857"/>
    </source>
</evidence>
<dbReference type="Gene3D" id="3.40.50.720">
    <property type="entry name" value="NAD(P)-binding Rossmann-like Domain"/>
    <property type="match status" value="1"/>
</dbReference>
<gene>
    <name evidence="5" type="ORF">GLAREA_12088</name>
</gene>
<evidence type="ECO:0000256" key="1">
    <source>
        <dbReference type="ARBA" id="ARBA00006484"/>
    </source>
</evidence>
<dbReference type="KEGG" id="glz:GLAREA_12088"/>
<dbReference type="InterPro" id="IPR020904">
    <property type="entry name" value="Sc_DH/Rdtase_CS"/>
</dbReference>
<dbReference type="InterPro" id="IPR002347">
    <property type="entry name" value="SDR_fam"/>
</dbReference>
<evidence type="ECO:0000256" key="4">
    <source>
        <dbReference type="RuleBase" id="RU000363"/>
    </source>
</evidence>
<keyword evidence="2" id="KW-0521">NADP</keyword>
<dbReference type="HOGENOM" id="CLU_010194_9_1_1"/>
<dbReference type="Pfam" id="PF00106">
    <property type="entry name" value="adh_short"/>
    <property type="match status" value="1"/>
</dbReference>
<dbReference type="Proteomes" id="UP000016922">
    <property type="component" value="Unassembled WGS sequence"/>
</dbReference>
<dbReference type="GeneID" id="19471129"/>
<name>S3DIZ3_GLAL2</name>
<dbReference type="InterPro" id="IPR051468">
    <property type="entry name" value="Fungal_SecMetab_SDRs"/>
</dbReference>
<dbReference type="RefSeq" id="XP_008081061.1">
    <property type="nucleotide sequence ID" value="XM_008082870.1"/>
</dbReference>
<dbReference type="AlphaFoldDB" id="S3DIZ3"/>
<dbReference type="OMA" id="FVSFMIH"/>
<evidence type="ECO:0000313" key="6">
    <source>
        <dbReference type="Proteomes" id="UP000016922"/>
    </source>
</evidence>
<dbReference type="PROSITE" id="PS00061">
    <property type="entry name" value="ADH_SHORT"/>
    <property type="match status" value="1"/>
</dbReference>
<dbReference type="PANTHER" id="PTHR43544:SF7">
    <property type="entry name" value="NADB-LER2"/>
    <property type="match status" value="1"/>
</dbReference>
<comment type="similarity">
    <text evidence="1 4">Belongs to the short-chain dehydrogenases/reductases (SDR) family.</text>
</comment>